<sequence length="343" mass="39380">MKAIFYRILCFYTVIAAFYMNEMPKRPLINDSQRINEMFTPACTAETPKSPEICDIPFDRMNLSTEVVIGINEFSCMNDVNQLFYSKCSYRSKSTPWGWCDLSPENQALAHKILVIGNSYAGNLGRIVHEFCSTSDVEVKIFQQPACEVLRVTTEYNHCHDTRRIFHEAVLQYKPNVLFILTRYLKWMELPSTTSNETVAIEVNNAAAVLHDLSQMVTDRIFVLNAIPRQNDYFDFDPTSALGDGNVLDQMSFINQTLNLALTRSIIEQAVGSCRKCKLIDYTQVFTVNNTYQTFDERTLLSYINCNLHYTPYGLHRLRPFFKRICDSISYSGIVSSELDVTI</sequence>
<dbReference type="InterPro" id="IPR043968">
    <property type="entry name" value="SGNH"/>
</dbReference>
<reference evidence="4" key="2">
    <citation type="submission" date="2017-02" db="UniProtKB">
        <authorList>
            <consortium name="WormBaseParasite"/>
        </authorList>
    </citation>
    <scope>IDENTIFICATION</scope>
</reference>
<accession>A0A0K0CYY3</accession>
<reference evidence="3" key="1">
    <citation type="submission" date="2012-09" db="EMBL/GenBank/DDBJ databases">
        <authorList>
            <person name="Martin A.A."/>
        </authorList>
    </citation>
    <scope>NUCLEOTIDE SEQUENCE</scope>
</reference>
<evidence type="ECO:0000256" key="1">
    <source>
        <dbReference type="SAM" id="SignalP"/>
    </source>
</evidence>
<evidence type="ECO:0000259" key="2">
    <source>
        <dbReference type="Pfam" id="PF19040"/>
    </source>
</evidence>
<name>A0A0K0CYY3_ANGCA</name>
<dbReference type="Pfam" id="PF19040">
    <property type="entry name" value="SGNH"/>
    <property type="match status" value="1"/>
</dbReference>
<dbReference type="STRING" id="6313.A0A0K0CYY3"/>
<dbReference type="InterPro" id="IPR050879">
    <property type="entry name" value="Acyltransferase_3"/>
</dbReference>
<dbReference type="GO" id="GO:0016020">
    <property type="term" value="C:membrane"/>
    <property type="evidence" value="ECO:0007669"/>
    <property type="project" value="TreeGrafter"/>
</dbReference>
<feature type="chain" id="PRO_5005326632" evidence="1">
    <location>
        <begin position="18"/>
        <end position="343"/>
    </location>
</feature>
<keyword evidence="3" id="KW-1185">Reference proteome</keyword>
<dbReference type="PANTHER" id="PTHR23028:SF53">
    <property type="entry name" value="ACYL_TRANSF_3 DOMAIN-CONTAINING PROTEIN"/>
    <property type="match status" value="1"/>
</dbReference>
<evidence type="ECO:0000313" key="3">
    <source>
        <dbReference type="Proteomes" id="UP000035642"/>
    </source>
</evidence>
<protein>
    <submittedName>
        <fullName evidence="4">SGNH domain-containing protein</fullName>
    </submittedName>
</protein>
<dbReference type="AlphaFoldDB" id="A0A0K0CYY3"/>
<dbReference type="GO" id="GO:0000271">
    <property type="term" value="P:polysaccharide biosynthetic process"/>
    <property type="evidence" value="ECO:0007669"/>
    <property type="project" value="TreeGrafter"/>
</dbReference>
<dbReference type="Proteomes" id="UP000035642">
    <property type="component" value="Unassembled WGS sequence"/>
</dbReference>
<keyword evidence="1" id="KW-0732">Signal</keyword>
<dbReference type="WBParaSite" id="ACAC_0000289701-mRNA-1">
    <property type="protein sequence ID" value="ACAC_0000289701-mRNA-1"/>
    <property type="gene ID" value="ACAC_0000289701"/>
</dbReference>
<evidence type="ECO:0000313" key="4">
    <source>
        <dbReference type="WBParaSite" id="ACAC_0000289701-mRNA-1"/>
    </source>
</evidence>
<feature type="domain" description="SGNH" evidence="2">
    <location>
        <begin position="88"/>
        <end position="323"/>
    </location>
</feature>
<feature type="signal peptide" evidence="1">
    <location>
        <begin position="1"/>
        <end position="17"/>
    </location>
</feature>
<proteinExistence type="predicted"/>
<dbReference type="PANTHER" id="PTHR23028">
    <property type="entry name" value="ACETYLTRANSFERASE"/>
    <property type="match status" value="1"/>
</dbReference>
<organism evidence="3 4">
    <name type="scientific">Angiostrongylus cantonensis</name>
    <name type="common">Rat lungworm</name>
    <dbReference type="NCBI Taxonomy" id="6313"/>
    <lineage>
        <taxon>Eukaryota</taxon>
        <taxon>Metazoa</taxon>
        <taxon>Ecdysozoa</taxon>
        <taxon>Nematoda</taxon>
        <taxon>Chromadorea</taxon>
        <taxon>Rhabditida</taxon>
        <taxon>Rhabditina</taxon>
        <taxon>Rhabditomorpha</taxon>
        <taxon>Strongyloidea</taxon>
        <taxon>Metastrongylidae</taxon>
        <taxon>Angiostrongylus</taxon>
    </lineage>
</organism>